<evidence type="ECO:0000313" key="2">
    <source>
        <dbReference type="EMBL" id="SDG34181.1"/>
    </source>
</evidence>
<dbReference type="AlphaFoldDB" id="A0A1G7TG62"/>
<dbReference type="Proteomes" id="UP000198967">
    <property type="component" value="Unassembled WGS sequence"/>
</dbReference>
<dbReference type="GO" id="GO:0004803">
    <property type="term" value="F:transposase activity"/>
    <property type="evidence" value="ECO:0007669"/>
    <property type="project" value="InterPro"/>
</dbReference>
<reference evidence="2 3" key="1">
    <citation type="submission" date="2016-10" db="EMBL/GenBank/DDBJ databases">
        <authorList>
            <person name="de Groot N.N."/>
        </authorList>
    </citation>
    <scope>NUCLEOTIDE SEQUENCE [LARGE SCALE GENOMIC DNA]</scope>
    <source>
        <strain evidence="2 3">CGMCC 4.3143</strain>
    </source>
</reference>
<evidence type="ECO:0000259" key="1">
    <source>
        <dbReference type="Pfam" id="PF01548"/>
    </source>
</evidence>
<dbReference type="InterPro" id="IPR002525">
    <property type="entry name" value="Transp_IS110-like_N"/>
</dbReference>
<dbReference type="EMBL" id="FNBE01000011">
    <property type="protein sequence ID" value="SDG34181.1"/>
    <property type="molecule type" value="Genomic_DNA"/>
</dbReference>
<name>A0A1G7TG62_PSEOR</name>
<organism evidence="2 3">
    <name type="scientific">Pseudonocardia oroxyli</name>
    <dbReference type="NCBI Taxonomy" id="366584"/>
    <lineage>
        <taxon>Bacteria</taxon>
        <taxon>Bacillati</taxon>
        <taxon>Actinomycetota</taxon>
        <taxon>Actinomycetes</taxon>
        <taxon>Pseudonocardiales</taxon>
        <taxon>Pseudonocardiaceae</taxon>
        <taxon>Pseudonocardia</taxon>
    </lineage>
</organism>
<protein>
    <recommendedName>
        <fullName evidence="1">Transposase IS110-like N-terminal domain-containing protein</fullName>
    </recommendedName>
</protein>
<dbReference type="RefSeq" id="WP_218129873.1">
    <property type="nucleotide sequence ID" value="NZ_FNBE01000011.1"/>
</dbReference>
<feature type="domain" description="Transposase IS110-like N-terminal" evidence="1">
    <location>
        <begin position="8"/>
        <end position="76"/>
    </location>
</feature>
<gene>
    <name evidence="2" type="ORF">SAMN05216377_11120</name>
</gene>
<dbReference type="Pfam" id="PF01548">
    <property type="entry name" value="DEDD_Tnp_IS110"/>
    <property type="match status" value="1"/>
</dbReference>
<evidence type="ECO:0000313" key="3">
    <source>
        <dbReference type="Proteomes" id="UP000198967"/>
    </source>
</evidence>
<keyword evidence="3" id="KW-1185">Reference proteome</keyword>
<sequence length="102" mass="11152">MPPRSTDSAEFLGDREFPATRAGYVQLVGWLKSFGHVALVGVEGTGAYGAGLATALSEHRVQVVEVDQPDRRARRRQADVAIATVSTAVVTGRRTRPCTWRW</sequence>
<accession>A0A1G7TG62</accession>
<dbReference type="STRING" id="366584.SAMN05216377_11120"/>
<proteinExistence type="predicted"/>
<dbReference type="GO" id="GO:0006313">
    <property type="term" value="P:DNA transposition"/>
    <property type="evidence" value="ECO:0007669"/>
    <property type="project" value="InterPro"/>
</dbReference>
<dbReference type="GO" id="GO:0003677">
    <property type="term" value="F:DNA binding"/>
    <property type="evidence" value="ECO:0007669"/>
    <property type="project" value="InterPro"/>
</dbReference>